<reference evidence="5 6" key="1">
    <citation type="submission" date="2024-01" db="EMBL/GenBank/DDBJ databases">
        <title>The genomes of 5 underutilized Papilionoideae crops provide insights into root nodulation and disease resistance.</title>
        <authorList>
            <person name="Yuan L."/>
        </authorList>
    </citation>
    <scope>NUCLEOTIDE SEQUENCE [LARGE SCALE GENOMIC DNA]</scope>
    <source>
        <strain evidence="5">LY-2023</strain>
        <tissue evidence="5">Leaf</tissue>
    </source>
</reference>
<keyword evidence="4" id="KW-0961">Cell wall biogenesis/degradation</keyword>
<dbReference type="PANTHER" id="PTHR31682">
    <property type="entry name" value="UDP-ARABINOSE MUTASE"/>
    <property type="match status" value="1"/>
</dbReference>
<dbReference type="PANTHER" id="PTHR31682:SF5">
    <property type="entry name" value="ALPHA-1,4-GLUCAN-PROTEIN SYNTHASE"/>
    <property type="match status" value="1"/>
</dbReference>
<dbReference type="GO" id="GO:0071555">
    <property type="term" value="P:cell wall organization"/>
    <property type="evidence" value="ECO:0007669"/>
    <property type="project" value="UniProtKB-KW"/>
</dbReference>
<dbReference type="GO" id="GO:0005829">
    <property type="term" value="C:cytosol"/>
    <property type="evidence" value="ECO:0007669"/>
    <property type="project" value="TreeGrafter"/>
</dbReference>
<dbReference type="AlphaFoldDB" id="A0AAN9PV11"/>
<keyword evidence="3" id="KW-0333">Golgi apparatus</keyword>
<dbReference type="GO" id="GO:0052691">
    <property type="term" value="F:UDP-arabinopyranose mutase activity"/>
    <property type="evidence" value="ECO:0007669"/>
    <property type="project" value="TreeGrafter"/>
</dbReference>
<evidence type="ECO:0000313" key="6">
    <source>
        <dbReference type="Proteomes" id="UP001359559"/>
    </source>
</evidence>
<protein>
    <submittedName>
        <fullName evidence="5">Uncharacterized protein</fullName>
    </submittedName>
</protein>
<dbReference type="Proteomes" id="UP001359559">
    <property type="component" value="Unassembled WGS sequence"/>
</dbReference>
<proteinExistence type="inferred from homology"/>
<gene>
    <name evidence="5" type="ORF">RJT34_09225</name>
</gene>
<organism evidence="5 6">
    <name type="scientific">Clitoria ternatea</name>
    <name type="common">Butterfly pea</name>
    <dbReference type="NCBI Taxonomy" id="43366"/>
    <lineage>
        <taxon>Eukaryota</taxon>
        <taxon>Viridiplantae</taxon>
        <taxon>Streptophyta</taxon>
        <taxon>Embryophyta</taxon>
        <taxon>Tracheophyta</taxon>
        <taxon>Spermatophyta</taxon>
        <taxon>Magnoliopsida</taxon>
        <taxon>eudicotyledons</taxon>
        <taxon>Gunneridae</taxon>
        <taxon>Pentapetalae</taxon>
        <taxon>rosids</taxon>
        <taxon>fabids</taxon>
        <taxon>Fabales</taxon>
        <taxon>Fabaceae</taxon>
        <taxon>Papilionoideae</taxon>
        <taxon>50 kb inversion clade</taxon>
        <taxon>NPAAA clade</taxon>
        <taxon>indigoferoid/millettioid clade</taxon>
        <taxon>Phaseoleae</taxon>
        <taxon>Clitoria</taxon>
    </lineage>
</organism>
<evidence type="ECO:0000313" key="5">
    <source>
        <dbReference type="EMBL" id="KAK7311222.1"/>
    </source>
</evidence>
<dbReference type="Gene3D" id="3.30.200.20">
    <property type="entry name" value="Phosphorylase Kinase, domain 1"/>
    <property type="match status" value="1"/>
</dbReference>
<dbReference type="Pfam" id="PF03214">
    <property type="entry name" value="RGP"/>
    <property type="match status" value="1"/>
</dbReference>
<sequence length="293" mass="34410">MSFRILSLRNTTWWPHVTHARISHSARVKYWSLTLTYISSVDHAKWPLHDVHMSCIHVFHMRNACVLSIYGFVFCDRFRICQGPYDPALIRAWEDWDHKHSSENDHPREFPNKQSETYRRMKEGRERCTASGYKSSENDYMHLVFKELSKVWEHIKKEGKGTYSASNSLMIDNKPYRTLLNPVISDYLGLGVKTGLPYIWHNKASNPFLNLKKKYKGIYWQEELIPFFQSVSLPKECTTVQKCYIGLFRQVKAKLGKVDDYFNKLADTMVTWIEAWKELNPPKSDALPNSPPK</sequence>
<dbReference type="EMBL" id="JAYKXN010000002">
    <property type="protein sequence ID" value="KAK7311222.1"/>
    <property type="molecule type" value="Genomic_DNA"/>
</dbReference>
<name>A0AAN9PV11_CLITE</name>
<evidence type="ECO:0000256" key="2">
    <source>
        <dbReference type="ARBA" id="ARBA00008986"/>
    </source>
</evidence>
<comment type="subcellular location">
    <subcellularLocation>
        <location evidence="1">Golgi apparatus</location>
    </subcellularLocation>
</comment>
<dbReference type="InterPro" id="IPR037595">
    <property type="entry name" value="RGP_fam"/>
</dbReference>
<dbReference type="GO" id="GO:0033356">
    <property type="term" value="P:UDP-L-arabinose metabolic process"/>
    <property type="evidence" value="ECO:0007669"/>
    <property type="project" value="TreeGrafter"/>
</dbReference>
<keyword evidence="6" id="KW-1185">Reference proteome</keyword>
<comment type="similarity">
    <text evidence="2">Belongs to the RGP family.</text>
</comment>
<accession>A0AAN9PV11</accession>
<evidence type="ECO:0000256" key="4">
    <source>
        <dbReference type="ARBA" id="ARBA00023316"/>
    </source>
</evidence>
<dbReference type="GO" id="GO:0005794">
    <property type="term" value="C:Golgi apparatus"/>
    <property type="evidence" value="ECO:0007669"/>
    <property type="project" value="UniProtKB-SubCell"/>
</dbReference>
<evidence type="ECO:0000256" key="1">
    <source>
        <dbReference type="ARBA" id="ARBA00004555"/>
    </source>
</evidence>
<evidence type="ECO:0000256" key="3">
    <source>
        <dbReference type="ARBA" id="ARBA00023034"/>
    </source>
</evidence>
<comment type="caution">
    <text evidence="5">The sequence shown here is derived from an EMBL/GenBank/DDBJ whole genome shotgun (WGS) entry which is preliminary data.</text>
</comment>